<sequence>MAAAKRVYRLDSIDFLRGLVMVIMALDHVRDFFTDVRFDPADLSQTDSALFLTRWITHFCAPTFVLLSGISAGLMHERKSTTELSRFLAIRGLWLIAIEITLVSFGWQFNLSSFTFGLQVIWVIGASMLVMAALVWLPFWAIIGFGAVVVLGHNALDYGLFPASDWTKPTPFWHILHNQGFSLVAGLPVARMYPLLPWIGLMPLGYALARAYKLDPEVRQRFLLQLGLALTLAFIALRLLNGYGNPSPWSAQDSGIFTLWSFLNTTKYPPSLAFLLMTIGPGLIILAYAERWQGKVVGWMVTFGRVPFFYYLAHIYLAHLLALFAAEMQGLGWRAMATAMWNMPQGYGFSIGVVWLVWVGVVAALYPACKWFAALKARRKDWWLSYL</sequence>
<name>A0ABV8UBV5_9PROT</name>
<evidence type="ECO:0000313" key="4">
    <source>
        <dbReference type="Proteomes" id="UP001595776"/>
    </source>
</evidence>
<keyword evidence="1" id="KW-0472">Membrane</keyword>
<dbReference type="RefSeq" id="WP_068145653.1">
    <property type="nucleotide sequence ID" value="NZ_JBHSCR010000007.1"/>
</dbReference>
<organism evidence="3 4">
    <name type="scientific">Kordiimonas lipolytica</name>
    <dbReference type="NCBI Taxonomy" id="1662421"/>
    <lineage>
        <taxon>Bacteria</taxon>
        <taxon>Pseudomonadati</taxon>
        <taxon>Pseudomonadota</taxon>
        <taxon>Alphaproteobacteria</taxon>
        <taxon>Kordiimonadales</taxon>
        <taxon>Kordiimonadaceae</taxon>
        <taxon>Kordiimonas</taxon>
    </lineage>
</organism>
<dbReference type="PANTHER" id="PTHR40407">
    <property type="entry name" value="MEMBRANE PROTEIN-LIKE PROTEIN"/>
    <property type="match status" value="1"/>
</dbReference>
<protein>
    <submittedName>
        <fullName evidence="3">DUF1624 domain-containing protein</fullName>
    </submittedName>
</protein>
<dbReference type="InterPro" id="IPR012429">
    <property type="entry name" value="HGSNAT_cat"/>
</dbReference>
<dbReference type="Pfam" id="PF07786">
    <property type="entry name" value="HGSNAT_cat"/>
    <property type="match status" value="1"/>
</dbReference>
<comment type="caution">
    <text evidence="3">The sequence shown here is derived from an EMBL/GenBank/DDBJ whole genome shotgun (WGS) entry which is preliminary data.</text>
</comment>
<evidence type="ECO:0000259" key="2">
    <source>
        <dbReference type="Pfam" id="PF07786"/>
    </source>
</evidence>
<evidence type="ECO:0000313" key="3">
    <source>
        <dbReference type="EMBL" id="MFC4348331.1"/>
    </source>
</evidence>
<feature type="transmembrane region" description="Helical" evidence="1">
    <location>
        <begin position="181"/>
        <end position="201"/>
    </location>
</feature>
<feature type="transmembrane region" description="Helical" evidence="1">
    <location>
        <begin position="87"/>
        <end position="107"/>
    </location>
</feature>
<feature type="transmembrane region" description="Helical" evidence="1">
    <location>
        <begin position="222"/>
        <end position="240"/>
    </location>
</feature>
<accession>A0ABV8UBV5</accession>
<reference evidence="4" key="1">
    <citation type="journal article" date="2019" name="Int. J. Syst. Evol. Microbiol.">
        <title>The Global Catalogue of Microorganisms (GCM) 10K type strain sequencing project: providing services to taxonomists for standard genome sequencing and annotation.</title>
        <authorList>
            <consortium name="The Broad Institute Genomics Platform"/>
            <consortium name="The Broad Institute Genome Sequencing Center for Infectious Disease"/>
            <person name="Wu L."/>
            <person name="Ma J."/>
        </authorList>
    </citation>
    <scope>NUCLEOTIDE SEQUENCE [LARGE SCALE GENOMIC DNA]</scope>
    <source>
        <strain evidence="4">CGMCC 1.15304</strain>
    </source>
</reference>
<dbReference type="PANTHER" id="PTHR40407:SF1">
    <property type="entry name" value="HEPARAN-ALPHA-GLUCOSAMINIDE N-ACETYLTRANSFERASE CATALYTIC DOMAIN-CONTAINING PROTEIN"/>
    <property type="match status" value="1"/>
</dbReference>
<feature type="transmembrane region" description="Helical" evidence="1">
    <location>
        <begin position="55"/>
        <end position="75"/>
    </location>
</feature>
<feature type="transmembrane region" description="Helical" evidence="1">
    <location>
        <begin position="139"/>
        <end position="161"/>
    </location>
</feature>
<dbReference type="EMBL" id="JBHSCR010000007">
    <property type="protein sequence ID" value="MFC4348331.1"/>
    <property type="molecule type" value="Genomic_DNA"/>
</dbReference>
<gene>
    <name evidence="3" type="ORF">ACFO5Q_10780</name>
</gene>
<proteinExistence type="predicted"/>
<feature type="transmembrane region" description="Helical" evidence="1">
    <location>
        <begin position="308"/>
        <end position="326"/>
    </location>
</feature>
<keyword evidence="1" id="KW-1133">Transmembrane helix</keyword>
<dbReference type="Proteomes" id="UP001595776">
    <property type="component" value="Unassembled WGS sequence"/>
</dbReference>
<feature type="transmembrane region" description="Helical" evidence="1">
    <location>
        <begin position="268"/>
        <end position="288"/>
    </location>
</feature>
<feature type="domain" description="Heparan-alpha-glucosaminide N-acetyltransferase catalytic" evidence="2">
    <location>
        <begin position="9"/>
        <end position="215"/>
    </location>
</feature>
<feature type="transmembrane region" description="Helical" evidence="1">
    <location>
        <begin position="113"/>
        <end position="132"/>
    </location>
</feature>
<evidence type="ECO:0000256" key="1">
    <source>
        <dbReference type="SAM" id="Phobius"/>
    </source>
</evidence>
<keyword evidence="4" id="KW-1185">Reference proteome</keyword>
<feature type="transmembrane region" description="Helical" evidence="1">
    <location>
        <begin position="346"/>
        <end position="369"/>
    </location>
</feature>
<keyword evidence="1" id="KW-0812">Transmembrane</keyword>